<keyword evidence="12" id="KW-1185">Reference proteome</keyword>
<evidence type="ECO:0000256" key="7">
    <source>
        <dbReference type="ARBA" id="ARBA00023180"/>
    </source>
</evidence>
<dbReference type="InterPro" id="IPR018114">
    <property type="entry name" value="TRYPSIN_HIS"/>
</dbReference>
<dbReference type="HOGENOM" id="CLU_006842_13_1_1"/>
<dbReference type="Gene3D" id="2.40.10.10">
    <property type="entry name" value="Trypsin-like serine proteases"/>
    <property type="match status" value="2"/>
</dbReference>
<dbReference type="VEuPathDB" id="VectorBase:ADAC004341"/>
<reference evidence="10" key="3">
    <citation type="journal article" date="2013" name="Nucleic Acids Res.">
        <title>The genome of Anopheles darlingi, the main neotropical malaria vector.</title>
        <authorList>
            <person name="Marinotti O."/>
            <person name="Cerqueira G.C."/>
            <person name="de Almeida L.G."/>
            <person name="Ferro M.I."/>
            <person name="Loreto E.L."/>
            <person name="Zaha A."/>
            <person name="Teixeira S.M."/>
            <person name="Wespiser A.R."/>
            <person name="Almeida E Silva A."/>
            <person name="Schlindwein A.D."/>
            <person name="Pacheco A.C."/>
            <person name="Silva A.L."/>
            <person name="Graveley B.R."/>
            <person name="Walenz B.P."/>
            <person name="Lima Bde A."/>
            <person name="Ribeiro C.A."/>
            <person name="Nunes-Silva C.G."/>
            <person name="de Carvalho C.R."/>
            <person name="Soares C.M."/>
            <person name="de Menezes C.B."/>
            <person name="Matiolli C."/>
            <person name="Caffrey D."/>
            <person name="Araujo D.A."/>
            <person name="de Oliveira D.M."/>
            <person name="Golenbock D."/>
            <person name="Grisard E.C."/>
            <person name="Fantinatti-Garboggini F."/>
            <person name="de Carvalho F.M."/>
            <person name="Barcellos F.G."/>
            <person name="Prosdocimi F."/>
            <person name="May G."/>
            <person name="Azevedo Junior G.M."/>
            <person name="Guimaraes G.M."/>
            <person name="Goldman G.H."/>
            <person name="Padilha I.Q."/>
            <person name="Batista Jda S."/>
            <person name="Ferro J.A."/>
            <person name="Ribeiro J.M."/>
            <person name="Fietto J.L."/>
            <person name="Dabbas K.M."/>
            <person name="Cerdeira L."/>
            <person name="Agnez-Lima L.F."/>
            <person name="Brocchi M."/>
            <person name="de Carvalho M.O."/>
            <person name="Teixeira Mde M."/>
            <person name="Diniz Maia Mde M."/>
            <person name="Goldman M.H."/>
            <person name="Cruz Schneider M.P."/>
            <person name="Felipe M.S."/>
            <person name="Hungria M."/>
            <person name="Nicolas M.F."/>
            <person name="Pereira M."/>
            <person name="Montes M.A."/>
            <person name="Cantao M.E."/>
            <person name="Vincentz M."/>
            <person name="Rafael M.S."/>
            <person name="Silverman N."/>
            <person name="Stoco P.H."/>
            <person name="Souza R.C."/>
            <person name="Vicentini R."/>
            <person name="Gazzinelli R.T."/>
            <person name="Neves Rde O."/>
            <person name="Silva R."/>
            <person name="Astolfi-Filho S."/>
            <person name="Maciel T.E."/>
            <person name="Urmenyi T.P."/>
            <person name="Tadei W.P."/>
            <person name="Camargo E.P."/>
            <person name="de Vasconcelos A.T."/>
        </authorList>
    </citation>
    <scope>NUCLEOTIDE SEQUENCE</scope>
</reference>
<dbReference type="PROSITE" id="PS50240">
    <property type="entry name" value="TRYPSIN_DOM"/>
    <property type="match status" value="1"/>
</dbReference>
<keyword evidence="5" id="KW-0391">Immunity</keyword>
<dbReference type="AlphaFoldDB" id="W5JM17"/>
<evidence type="ECO:0000259" key="9">
    <source>
        <dbReference type="PROSITE" id="PS50240"/>
    </source>
</evidence>
<dbReference type="GO" id="GO:0045087">
    <property type="term" value="P:innate immune response"/>
    <property type="evidence" value="ECO:0007669"/>
    <property type="project" value="UniProtKB-KW"/>
</dbReference>
<dbReference type="InterPro" id="IPR043504">
    <property type="entry name" value="Peptidase_S1_PA_chymotrypsin"/>
</dbReference>
<dbReference type="EMBL" id="ADMH02001147">
    <property type="protein sequence ID" value="ETN63930.1"/>
    <property type="molecule type" value="Genomic_DNA"/>
</dbReference>
<comment type="subcellular location">
    <subcellularLocation>
        <location evidence="1">Secreted</location>
    </subcellularLocation>
</comment>
<evidence type="ECO:0000313" key="11">
    <source>
        <dbReference type="EnsemblMetazoa" id="ADAC004341-PA"/>
    </source>
</evidence>
<evidence type="ECO:0000313" key="10">
    <source>
        <dbReference type="EMBL" id="ETN63930.1"/>
    </source>
</evidence>
<dbReference type="GO" id="GO:0005576">
    <property type="term" value="C:extracellular region"/>
    <property type="evidence" value="ECO:0007669"/>
    <property type="project" value="UniProtKB-SubCell"/>
</dbReference>
<dbReference type="PRINTS" id="PR00722">
    <property type="entry name" value="CHYMOTRYPSIN"/>
</dbReference>
<dbReference type="PROSITE" id="PS00134">
    <property type="entry name" value="TRYPSIN_HIS"/>
    <property type="match status" value="1"/>
</dbReference>
<evidence type="ECO:0000256" key="5">
    <source>
        <dbReference type="ARBA" id="ARBA00022859"/>
    </source>
</evidence>
<dbReference type="InterPro" id="IPR051333">
    <property type="entry name" value="CLIP_Serine_Protease"/>
</dbReference>
<evidence type="ECO:0000256" key="4">
    <source>
        <dbReference type="ARBA" id="ARBA00022729"/>
    </source>
</evidence>
<reference evidence="10" key="2">
    <citation type="submission" date="2010-05" db="EMBL/GenBank/DDBJ databases">
        <authorList>
            <person name="Almeida L.G."/>
            <person name="Nicolas M.F."/>
            <person name="Souza R.C."/>
            <person name="Vasconcelos A.T.R."/>
        </authorList>
    </citation>
    <scope>NUCLEOTIDE SEQUENCE</scope>
</reference>
<dbReference type="EnsemblMetazoa" id="ADAC004341-RA">
    <property type="protein sequence ID" value="ADAC004341-PA"/>
    <property type="gene ID" value="ADAC004341"/>
</dbReference>
<sequence>MFYEAFNCSNVVKLIVGGEAAKMGEFPHHALLGYVDEQAETSAWGQYKFNCGGSLISDRFVVTAAHCFSFADPVIVRLGEHDLDAVESNRVDFDIAQITRHPLYRNSRSYHDIALVRLNGTTVIDPRSCIYHVIGVTSTGGACGIGLSKAIYINVMKYLDWIEQTVWQ</sequence>
<dbReference type="FunFam" id="2.40.10.10:FF:000028">
    <property type="entry name" value="Serine protease easter"/>
    <property type="match status" value="1"/>
</dbReference>
<keyword evidence="2" id="KW-0964">Secreted</keyword>
<dbReference type="InterPro" id="IPR009003">
    <property type="entry name" value="Peptidase_S1_PA"/>
</dbReference>
<dbReference type="InterPro" id="IPR001314">
    <property type="entry name" value="Peptidase_S1A"/>
</dbReference>
<dbReference type="SMART" id="SM00020">
    <property type="entry name" value="Tryp_SPc"/>
    <property type="match status" value="1"/>
</dbReference>
<dbReference type="InterPro" id="IPR001254">
    <property type="entry name" value="Trypsin_dom"/>
</dbReference>
<proteinExistence type="inferred from homology"/>
<dbReference type="PANTHER" id="PTHR24260">
    <property type="match status" value="1"/>
</dbReference>
<accession>W5JM17</accession>
<reference evidence="10 12" key="1">
    <citation type="journal article" date="2010" name="BMC Genomics">
        <title>Combination of measures distinguishes pre-miRNAs from other stem-loops in the genome of the newly sequenced Anopheles darlingi.</title>
        <authorList>
            <person name="Mendes N.D."/>
            <person name="Freitas A.T."/>
            <person name="Vasconcelos A.T."/>
            <person name="Sagot M.F."/>
        </authorList>
    </citation>
    <scope>NUCLEOTIDE SEQUENCE</scope>
</reference>
<gene>
    <name evidence="10" type="ORF">AND_004341</name>
</gene>
<protein>
    <submittedName>
        <fullName evidence="10">Serine protease</fullName>
    </submittedName>
</protein>
<organism evidence="10">
    <name type="scientific">Anopheles darlingi</name>
    <name type="common">Mosquito</name>
    <dbReference type="NCBI Taxonomy" id="43151"/>
    <lineage>
        <taxon>Eukaryota</taxon>
        <taxon>Metazoa</taxon>
        <taxon>Ecdysozoa</taxon>
        <taxon>Arthropoda</taxon>
        <taxon>Hexapoda</taxon>
        <taxon>Insecta</taxon>
        <taxon>Pterygota</taxon>
        <taxon>Neoptera</taxon>
        <taxon>Endopterygota</taxon>
        <taxon>Diptera</taxon>
        <taxon>Nematocera</taxon>
        <taxon>Culicoidea</taxon>
        <taxon>Culicidae</taxon>
        <taxon>Anophelinae</taxon>
        <taxon>Anopheles</taxon>
    </lineage>
</organism>
<dbReference type="GO" id="GO:0006508">
    <property type="term" value="P:proteolysis"/>
    <property type="evidence" value="ECO:0007669"/>
    <property type="project" value="UniProtKB-KW"/>
</dbReference>
<feature type="domain" description="Peptidase S1" evidence="9">
    <location>
        <begin position="15"/>
        <end position="168"/>
    </location>
</feature>
<keyword evidence="6" id="KW-1015">Disulfide bond</keyword>
<dbReference type="STRING" id="43151.W5JM17"/>
<keyword evidence="10" id="KW-0645">Protease</keyword>
<evidence type="ECO:0000313" key="12">
    <source>
        <dbReference type="Proteomes" id="UP000000673"/>
    </source>
</evidence>
<reference evidence="11" key="4">
    <citation type="submission" date="2015-06" db="UniProtKB">
        <authorList>
            <consortium name="EnsemblMetazoa"/>
        </authorList>
    </citation>
    <scope>IDENTIFICATION</scope>
</reference>
<dbReference type="PANTHER" id="PTHR24260:SF147">
    <property type="entry name" value="EG:BACR7A4.3 PROTEIN-RELATED"/>
    <property type="match status" value="1"/>
</dbReference>
<dbReference type="GO" id="GO:0004252">
    <property type="term" value="F:serine-type endopeptidase activity"/>
    <property type="evidence" value="ECO:0007669"/>
    <property type="project" value="InterPro"/>
</dbReference>
<keyword evidence="10" id="KW-0378">Hydrolase</keyword>
<name>W5JM17_ANODA</name>
<dbReference type="Proteomes" id="UP000000673">
    <property type="component" value="Unassembled WGS sequence"/>
</dbReference>
<keyword evidence="3" id="KW-0399">Innate immunity</keyword>
<evidence type="ECO:0000256" key="2">
    <source>
        <dbReference type="ARBA" id="ARBA00022525"/>
    </source>
</evidence>
<evidence type="ECO:0000256" key="1">
    <source>
        <dbReference type="ARBA" id="ARBA00004613"/>
    </source>
</evidence>
<keyword evidence="7" id="KW-0325">Glycoprotein</keyword>
<evidence type="ECO:0000256" key="3">
    <source>
        <dbReference type="ARBA" id="ARBA00022588"/>
    </source>
</evidence>
<dbReference type="SUPFAM" id="SSF50494">
    <property type="entry name" value="Trypsin-like serine proteases"/>
    <property type="match status" value="1"/>
</dbReference>
<dbReference type="VEuPathDB" id="VectorBase:ADAR2_011678"/>
<comment type="similarity">
    <text evidence="8">Belongs to the peptidase S1 family. CLIP subfamily.</text>
</comment>
<dbReference type="Pfam" id="PF00089">
    <property type="entry name" value="Trypsin"/>
    <property type="match status" value="1"/>
</dbReference>
<evidence type="ECO:0000256" key="8">
    <source>
        <dbReference type="ARBA" id="ARBA00024195"/>
    </source>
</evidence>
<dbReference type="eggNOG" id="KOG3627">
    <property type="taxonomic scope" value="Eukaryota"/>
</dbReference>
<evidence type="ECO:0000256" key="6">
    <source>
        <dbReference type="ARBA" id="ARBA00023157"/>
    </source>
</evidence>
<keyword evidence="4" id="KW-0732">Signal</keyword>